<evidence type="ECO:0000313" key="2">
    <source>
        <dbReference type="Proteomes" id="UP000694555"/>
    </source>
</evidence>
<name>A0A8B9ZCE2_9AVES</name>
<accession>A0A8B9ZCE2</accession>
<proteinExistence type="predicted"/>
<organism evidence="1 2">
    <name type="scientific">Buteo japonicus</name>
    <dbReference type="NCBI Taxonomy" id="224669"/>
    <lineage>
        <taxon>Eukaryota</taxon>
        <taxon>Metazoa</taxon>
        <taxon>Chordata</taxon>
        <taxon>Craniata</taxon>
        <taxon>Vertebrata</taxon>
        <taxon>Euteleostomi</taxon>
        <taxon>Archelosauria</taxon>
        <taxon>Archosauria</taxon>
        <taxon>Dinosauria</taxon>
        <taxon>Saurischia</taxon>
        <taxon>Theropoda</taxon>
        <taxon>Coelurosauria</taxon>
        <taxon>Aves</taxon>
        <taxon>Neognathae</taxon>
        <taxon>Neoaves</taxon>
        <taxon>Telluraves</taxon>
        <taxon>Accipitrimorphae</taxon>
        <taxon>Accipitriformes</taxon>
        <taxon>Accipitridae</taxon>
        <taxon>Accipitrinae</taxon>
        <taxon>Buteo</taxon>
    </lineage>
</organism>
<evidence type="ECO:0000313" key="1">
    <source>
        <dbReference type="Ensembl" id="ENSBJAP00000003714.1"/>
    </source>
</evidence>
<dbReference type="AlphaFoldDB" id="A0A8B9ZCE2"/>
<dbReference type="InterPro" id="IPR023407">
    <property type="entry name" value="Ribosomal_eS27_Zn-bd_dom_sf"/>
</dbReference>
<keyword evidence="2" id="KW-1185">Reference proteome</keyword>
<dbReference type="Proteomes" id="UP000694555">
    <property type="component" value="Unplaced"/>
</dbReference>
<protein>
    <submittedName>
        <fullName evidence="1">Uncharacterized protein</fullName>
    </submittedName>
</protein>
<reference evidence="1" key="2">
    <citation type="submission" date="2025-09" db="UniProtKB">
        <authorList>
            <consortium name="Ensembl"/>
        </authorList>
    </citation>
    <scope>IDENTIFICATION</scope>
</reference>
<sequence>MFPLQLRLVRPSGEEKRQHKSIWLQVQLLLHGYEMSGCCIFHAVFSHAQHSSGSVLLPSAPPHQPTGAETGLVESCSVRQKQHYLNKPGCVREGE</sequence>
<dbReference type="Gene3D" id="2.20.25.100">
    <property type="entry name" value="Zn-binding ribosomal proteins"/>
    <property type="match status" value="1"/>
</dbReference>
<dbReference type="Ensembl" id="ENSBJAT00000003803.1">
    <property type="protein sequence ID" value="ENSBJAP00000003714.1"/>
    <property type="gene ID" value="ENSBJAG00000002680.1"/>
</dbReference>
<reference evidence="1" key="1">
    <citation type="submission" date="2025-08" db="UniProtKB">
        <authorList>
            <consortium name="Ensembl"/>
        </authorList>
    </citation>
    <scope>IDENTIFICATION</scope>
</reference>